<dbReference type="GO" id="GO:0005829">
    <property type="term" value="C:cytosol"/>
    <property type="evidence" value="ECO:0007669"/>
    <property type="project" value="TreeGrafter"/>
</dbReference>
<keyword evidence="1" id="KW-0949">S-adenosyl-L-methionine</keyword>
<dbReference type="PANTHER" id="PTHR37426:SF1">
    <property type="entry name" value="RIBOSOMAL RNA LARGE SUBUNIT METHYLTRANSFERASE J"/>
    <property type="match status" value="1"/>
</dbReference>
<feature type="binding site" evidence="1">
    <location>
        <position position="42"/>
    </location>
    <ligand>
        <name>S-adenosyl-L-methionine</name>
        <dbReference type="ChEBI" id="CHEBI:59789"/>
    </ligand>
</feature>
<keyword evidence="1" id="KW-0698">rRNA processing</keyword>
<keyword evidence="3" id="KW-1185">Reference proteome</keyword>
<dbReference type="PANTHER" id="PTHR37426">
    <property type="entry name" value="RIBOSOMAL RNA LARGE SUBUNIT METHYLTRANSFERASE J"/>
    <property type="match status" value="1"/>
</dbReference>
<dbReference type="GO" id="GO:0036307">
    <property type="term" value="F:23S rRNA (adenine(2030)-N(6))-methyltransferase activity"/>
    <property type="evidence" value="ECO:0007669"/>
    <property type="project" value="UniProtKB-UniRule"/>
</dbReference>
<evidence type="ECO:0000256" key="1">
    <source>
        <dbReference type="HAMAP-Rule" id="MF_00934"/>
    </source>
</evidence>
<feature type="binding site" evidence="1">
    <location>
        <begin position="138"/>
        <end position="139"/>
    </location>
    <ligand>
        <name>S-adenosyl-L-methionine</name>
        <dbReference type="ChEBI" id="CHEBI:59789"/>
    </ligand>
</feature>
<dbReference type="EC" id="2.1.1.266" evidence="1"/>
<dbReference type="HAMAP" id="MF_00934">
    <property type="entry name" value="23SrRNA_methyltr_J"/>
    <property type="match status" value="1"/>
</dbReference>
<feature type="binding site" evidence="1">
    <location>
        <position position="19"/>
    </location>
    <ligand>
        <name>S-adenosyl-L-methionine</name>
        <dbReference type="ChEBI" id="CHEBI:59789"/>
    </ligand>
</feature>
<dbReference type="InterPro" id="IPR007473">
    <property type="entry name" value="RlmJ"/>
</dbReference>
<evidence type="ECO:0000313" key="3">
    <source>
        <dbReference type="Proteomes" id="UP000244880"/>
    </source>
</evidence>
<protein>
    <recommendedName>
        <fullName evidence="1">Ribosomal RNA large subunit methyltransferase J</fullName>
        <ecNumber evidence="1">2.1.1.266</ecNumber>
    </recommendedName>
    <alternativeName>
        <fullName evidence="1">23S rRNA (adenine(2030)-N6)-methyltransferase</fullName>
    </alternativeName>
    <alternativeName>
        <fullName evidence="1">23S rRNA m6A2030 methyltransferase</fullName>
    </alternativeName>
</protein>
<dbReference type="InterPro" id="IPR029063">
    <property type="entry name" value="SAM-dependent_MTases_sf"/>
</dbReference>
<comment type="catalytic activity">
    <reaction evidence="1">
        <text>adenosine(2030) in 23S rRNA + S-adenosyl-L-methionine = N(6)-methyladenosine(2030) in 23S rRNA + S-adenosyl-L-homocysteine + H(+)</text>
        <dbReference type="Rhea" id="RHEA:43736"/>
        <dbReference type="Rhea" id="RHEA-COMP:10668"/>
        <dbReference type="Rhea" id="RHEA-COMP:10669"/>
        <dbReference type="ChEBI" id="CHEBI:15378"/>
        <dbReference type="ChEBI" id="CHEBI:57856"/>
        <dbReference type="ChEBI" id="CHEBI:59789"/>
        <dbReference type="ChEBI" id="CHEBI:74411"/>
        <dbReference type="ChEBI" id="CHEBI:74449"/>
        <dbReference type="EC" id="2.1.1.266"/>
    </reaction>
</comment>
<dbReference type="OrthoDB" id="9791274at2"/>
<reference evidence="2 3" key="1">
    <citation type="submission" date="2018-03" db="EMBL/GenBank/DDBJ databases">
        <authorList>
            <person name="Keele B.F."/>
        </authorList>
    </citation>
    <scope>NUCLEOTIDE SEQUENCE [LARGE SCALE GENOMIC DNA]</scope>
    <source>
        <strain evidence="2 3">CECT 8599</strain>
    </source>
</reference>
<proteinExistence type="inferred from homology"/>
<name>A0A2R8BFT5_9RHOB</name>
<feature type="active site" description="Proton acceptor" evidence="1">
    <location>
        <position position="159"/>
    </location>
</feature>
<feature type="binding site" evidence="1">
    <location>
        <position position="96"/>
    </location>
    <ligand>
        <name>S-adenosyl-L-methionine</name>
        <dbReference type="ChEBI" id="CHEBI:59789"/>
    </ligand>
</feature>
<comment type="similarity">
    <text evidence="1">Belongs to the RlmJ family.</text>
</comment>
<keyword evidence="1" id="KW-0694">RNA-binding</keyword>
<dbReference type="Gene3D" id="3.40.50.150">
    <property type="entry name" value="Vaccinia Virus protein VP39"/>
    <property type="match status" value="1"/>
</dbReference>
<dbReference type="GO" id="GO:0003723">
    <property type="term" value="F:RNA binding"/>
    <property type="evidence" value="ECO:0007669"/>
    <property type="project" value="UniProtKB-UniRule"/>
</dbReference>
<gene>
    <name evidence="1 2" type="primary">rlmJ</name>
    <name evidence="2" type="ORF">ASD8599_02672</name>
</gene>
<dbReference type="Pfam" id="PF04378">
    <property type="entry name" value="RsmJ"/>
    <property type="match status" value="1"/>
</dbReference>
<keyword evidence="1 2" id="KW-0808">Transferase</keyword>
<feature type="binding site" evidence="1">
    <location>
        <position position="159"/>
    </location>
    <ligand>
        <name>S-adenosyl-L-methionine</name>
        <dbReference type="ChEBI" id="CHEBI:59789"/>
    </ligand>
</feature>
<dbReference type="SUPFAM" id="SSF53335">
    <property type="entry name" value="S-adenosyl-L-methionine-dependent methyltransferases"/>
    <property type="match status" value="1"/>
</dbReference>
<feature type="site" description="Interaction with substrate rRNA" evidence="1">
    <location>
        <position position="4"/>
    </location>
</feature>
<feature type="binding site" evidence="1">
    <location>
        <position position="114"/>
    </location>
    <ligand>
        <name>S-adenosyl-L-methionine</name>
        <dbReference type="ChEBI" id="CHEBI:59789"/>
    </ligand>
</feature>
<organism evidence="2 3">
    <name type="scientific">Ascidiaceihabitans donghaensis</name>
    <dbReference type="NCBI Taxonomy" id="1510460"/>
    <lineage>
        <taxon>Bacteria</taxon>
        <taxon>Pseudomonadati</taxon>
        <taxon>Pseudomonadota</taxon>
        <taxon>Alphaproteobacteria</taxon>
        <taxon>Rhodobacterales</taxon>
        <taxon>Paracoccaceae</taxon>
        <taxon>Ascidiaceihabitans</taxon>
    </lineage>
</organism>
<keyword evidence="1 2" id="KW-0489">Methyltransferase</keyword>
<sequence length="257" mass="28405">MLSYQHIYHAGNLADVHKHSLMAWMLRYLAAKDKPLSYIETHAGRALYDLTDAEALKTAEAAAGIQRLRQAFVDHPYGDALLQIAETYGENAYPGSPLIASSLLRPTDSIHLCELHPAEHAALELNMSPYPATCHKADGFAMAHSLLPPTPRRGVMLIDPSYEIKADYVSIPKDLRKYARAWNVGIIAIWYPVLANNAQEGMVNLLRQTYPDALCHEVRFAPAKPGHGMTGSGMFVLNPPYGAAEEAKRISKIFSKI</sequence>
<evidence type="ECO:0000313" key="2">
    <source>
        <dbReference type="EMBL" id="SPH21923.1"/>
    </source>
</evidence>
<dbReference type="Proteomes" id="UP000244880">
    <property type="component" value="Unassembled WGS sequence"/>
</dbReference>
<comment type="subunit">
    <text evidence="1">Monomer.</text>
</comment>
<dbReference type="EMBL" id="OMOR01000001">
    <property type="protein sequence ID" value="SPH21923.1"/>
    <property type="molecule type" value="Genomic_DNA"/>
</dbReference>
<dbReference type="AlphaFoldDB" id="A0A2R8BFT5"/>
<dbReference type="GO" id="GO:0070475">
    <property type="term" value="P:rRNA base methylation"/>
    <property type="evidence" value="ECO:0007669"/>
    <property type="project" value="UniProtKB-UniRule"/>
</dbReference>
<dbReference type="RefSeq" id="WP_108828940.1">
    <property type="nucleotide sequence ID" value="NZ_OMOR01000001.1"/>
</dbReference>
<comment type="function">
    <text evidence="1">Specifically methylates the adenine in position 2030 of 23S rRNA.</text>
</comment>
<accession>A0A2R8BFT5</accession>